<dbReference type="RefSeq" id="WP_212902340.1">
    <property type="nucleotide sequence ID" value="NZ_BOPZ01000002.1"/>
</dbReference>
<dbReference type="AlphaFoldDB" id="A0A919RWF8"/>
<evidence type="ECO:0000256" key="1">
    <source>
        <dbReference type="ARBA" id="ARBA00023015"/>
    </source>
</evidence>
<comment type="caution">
    <text evidence="5">The sequence shown here is derived from an EMBL/GenBank/DDBJ whole genome shotgun (WGS) entry which is preliminary data.</text>
</comment>
<evidence type="ECO:0000313" key="6">
    <source>
        <dbReference type="Proteomes" id="UP000679179"/>
    </source>
</evidence>
<evidence type="ECO:0000256" key="2">
    <source>
        <dbReference type="ARBA" id="ARBA00023125"/>
    </source>
</evidence>
<dbReference type="Gene3D" id="1.10.10.10">
    <property type="entry name" value="Winged helix-like DNA-binding domain superfamily/Winged helix DNA-binding domain"/>
    <property type="match status" value="1"/>
</dbReference>
<dbReference type="PROSITE" id="PS51118">
    <property type="entry name" value="HTH_HXLR"/>
    <property type="match status" value="1"/>
</dbReference>
<dbReference type="EMBL" id="BOPZ01000002">
    <property type="protein sequence ID" value="GIM27579.1"/>
    <property type="molecule type" value="Genomic_DNA"/>
</dbReference>
<feature type="domain" description="HTH hxlR-type" evidence="4">
    <location>
        <begin position="11"/>
        <end position="109"/>
    </location>
</feature>
<dbReference type="PANTHER" id="PTHR33204">
    <property type="entry name" value="TRANSCRIPTIONAL REGULATOR, MARR FAMILY"/>
    <property type="match status" value="1"/>
</dbReference>
<keyword evidence="2" id="KW-0238">DNA-binding</keyword>
<keyword evidence="1" id="KW-0805">Transcription regulation</keyword>
<dbReference type="InterPro" id="IPR036388">
    <property type="entry name" value="WH-like_DNA-bd_sf"/>
</dbReference>
<organism evidence="5 6">
    <name type="scientific">Clostridium polyendosporum</name>
    <dbReference type="NCBI Taxonomy" id="69208"/>
    <lineage>
        <taxon>Bacteria</taxon>
        <taxon>Bacillati</taxon>
        <taxon>Bacillota</taxon>
        <taxon>Clostridia</taxon>
        <taxon>Eubacteriales</taxon>
        <taxon>Clostridiaceae</taxon>
        <taxon>Clostridium</taxon>
    </lineage>
</organism>
<evidence type="ECO:0000256" key="3">
    <source>
        <dbReference type="ARBA" id="ARBA00023163"/>
    </source>
</evidence>
<dbReference type="InterPro" id="IPR002577">
    <property type="entry name" value="HTH_HxlR"/>
</dbReference>
<proteinExistence type="predicted"/>
<accession>A0A919RWF8</accession>
<dbReference type="SUPFAM" id="SSF46785">
    <property type="entry name" value="Winged helix' DNA-binding domain"/>
    <property type="match status" value="1"/>
</dbReference>
<dbReference type="PANTHER" id="PTHR33204:SF29">
    <property type="entry name" value="TRANSCRIPTIONAL REGULATOR"/>
    <property type="match status" value="1"/>
</dbReference>
<gene>
    <name evidence="5" type="ORF">CPJCM30710_02450</name>
</gene>
<dbReference type="GO" id="GO:0003677">
    <property type="term" value="F:DNA binding"/>
    <property type="evidence" value="ECO:0007669"/>
    <property type="project" value="UniProtKB-KW"/>
</dbReference>
<keyword evidence="6" id="KW-1185">Reference proteome</keyword>
<dbReference type="Pfam" id="PF01638">
    <property type="entry name" value="HxlR"/>
    <property type="match status" value="1"/>
</dbReference>
<evidence type="ECO:0000313" key="5">
    <source>
        <dbReference type="EMBL" id="GIM27579.1"/>
    </source>
</evidence>
<dbReference type="InterPro" id="IPR036390">
    <property type="entry name" value="WH_DNA-bd_sf"/>
</dbReference>
<sequence length="114" mass="13392">MITHKGKNYLCLLDFGMDFVRGKWKSLILCNLYNGSKRFLELQRLLCSVSQKVLTDNLKELEDAELITKIVYPEIPPRVEYSLTPMGIDFTKALRTIEEWSEKYYSHLKNTDIK</sequence>
<protein>
    <submittedName>
        <fullName evidence="5">Transcriptional regulator</fullName>
    </submittedName>
</protein>
<name>A0A919RWF8_9CLOT</name>
<dbReference type="Proteomes" id="UP000679179">
    <property type="component" value="Unassembled WGS sequence"/>
</dbReference>
<reference evidence="5" key="1">
    <citation type="submission" date="2021-03" db="EMBL/GenBank/DDBJ databases">
        <title>Taxonomic study of Clostridium polyendosporum from meadow-gley soil under rice.</title>
        <authorList>
            <person name="Kobayashi H."/>
            <person name="Tanizawa Y."/>
            <person name="Yagura M."/>
        </authorList>
    </citation>
    <scope>NUCLEOTIDE SEQUENCE</scope>
    <source>
        <strain evidence="5">JCM 30710</strain>
    </source>
</reference>
<evidence type="ECO:0000259" key="4">
    <source>
        <dbReference type="PROSITE" id="PS51118"/>
    </source>
</evidence>
<keyword evidence="3" id="KW-0804">Transcription</keyword>